<keyword evidence="2" id="KW-1185">Reference proteome</keyword>
<reference evidence="1 2" key="1">
    <citation type="submission" date="2018-03" db="EMBL/GenBank/DDBJ databases">
        <title>Genomic Encyclopedia of Archaeal and Bacterial Type Strains, Phase II (KMG-II): from individual species to whole genera.</title>
        <authorList>
            <person name="Goeker M."/>
        </authorList>
    </citation>
    <scope>NUCLEOTIDE SEQUENCE [LARGE SCALE GENOMIC DNA]</scope>
    <source>
        <strain evidence="1 2">DSM 45312</strain>
    </source>
</reference>
<organism evidence="1 2">
    <name type="scientific">Murinocardiopsis flavida</name>
    <dbReference type="NCBI Taxonomy" id="645275"/>
    <lineage>
        <taxon>Bacteria</taxon>
        <taxon>Bacillati</taxon>
        <taxon>Actinomycetota</taxon>
        <taxon>Actinomycetes</taxon>
        <taxon>Streptosporangiales</taxon>
        <taxon>Nocardiopsidaceae</taxon>
        <taxon>Murinocardiopsis</taxon>
    </lineage>
</organism>
<gene>
    <name evidence="1" type="ORF">CLV63_102118</name>
</gene>
<protein>
    <submittedName>
        <fullName evidence="1">Uncharacterized protein</fullName>
    </submittedName>
</protein>
<sequence length="170" mass="18576">MPPVSEDIEVFTTKPSASEATFKKGGPIQAKTGESKAIIFYAPKLENIGYIDNTGSDSVTSYSKAIATGFVFSMQQTISTEQAIEFNAEFVKGSFKLTMSLTFSQQWSKVTTETYTFQVPSGKKAFTYQGYIQLATLVHTHSSNTYAFEAYGGNLYTPALVTRNSPILPA</sequence>
<accession>A0A2P8DS06</accession>
<dbReference type="OrthoDB" id="7346458at2"/>
<dbReference type="RefSeq" id="WP_106581377.1">
    <property type="nucleotide sequence ID" value="NZ_PYGA01000002.1"/>
</dbReference>
<dbReference type="Proteomes" id="UP000240542">
    <property type="component" value="Unassembled WGS sequence"/>
</dbReference>
<evidence type="ECO:0000313" key="2">
    <source>
        <dbReference type="Proteomes" id="UP000240542"/>
    </source>
</evidence>
<evidence type="ECO:0000313" key="1">
    <source>
        <dbReference type="EMBL" id="PSK99991.1"/>
    </source>
</evidence>
<dbReference type="EMBL" id="PYGA01000002">
    <property type="protein sequence ID" value="PSK99991.1"/>
    <property type="molecule type" value="Genomic_DNA"/>
</dbReference>
<name>A0A2P8DS06_9ACTN</name>
<proteinExistence type="predicted"/>
<comment type="caution">
    <text evidence="1">The sequence shown here is derived from an EMBL/GenBank/DDBJ whole genome shotgun (WGS) entry which is preliminary data.</text>
</comment>
<dbReference type="AlphaFoldDB" id="A0A2P8DS06"/>